<dbReference type="EMBL" id="SRPE01000016">
    <property type="protein sequence ID" value="TGN21957.1"/>
    <property type="molecule type" value="Genomic_DNA"/>
</dbReference>
<reference evidence="1 2" key="1">
    <citation type="submission" date="2019-03" db="EMBL/GenBank/DDBJ databases">
        <title>Empedobacter tilapiae sp. nov., isolated from an intestine of Nile tilapia Oreochromis niloticus.</title>
        <authorList>
            <person name="Kim Y.-O."/>
            <person name="Yoon J.-H."/>
        </authorList>
    </citation>
    <scope>NUCLEOTIDE SEQUENCE [LARGE SCALE GENOMIC DNA]</scope>
    <source>
        <strain evidence="1 2">MRS2</strain>
    </source>
</reference>
<protein>
    <submittedName>
        <fullName evidence="1">Uncharacterized protein</fullName>
    </submittedName>
</protein>
<accession>A0A4Z1B4F4</accession>
<dbReference type="RefSeq" id="WP_135836945.1">
    <property type="nucleotide sequence ID" value="NZ_SRPE01000016.1"/>
</dbReference>
<evidence type="ECO:0000313" key="2">
    <source>
        <dbReference type="Proteomes" id="UP000297998"/>
    </source>
</evidence>
<name>A0A4Z1B4F4_9FLAO</name>
<dbReference type="OrthoDB" id="1362827at2"/>
<sequence>MGLIIGIGTFNYLTETRTRKQIYLDNVKNLTFHNSINNIYKEKRDHNVLIIKGKRNDEKYKIYSNWEHKFLIGDSVSKDSGSLKLEHYRDGKLLEVLDYNDIYIREGW</sequence>
<dbReference type="Proteomes" id="UP000297998">
    <property type="component" value="Unassembled WGS sequence"/>
</dbReference>
<proteinExistence type="predicted"/>
<organism evidence="1 2">
    <name type="scientific">Empedobacter tilapiae</name>
    <dbReference type="NCBI Taxonomy" id="2491114"/>
    <lineage>
        <taxon>Bacteria</taxon>
        <taxon>Pseudomonadati</taxon>
        <taxon>Bacteroidota</taxon>
        <taxon>Flavobacteriia</taxon>
        <taxon>Flavobacteriales</taxon>
        <taxon>Weeksellaceae</taxon>
        <taxon>Empedobacter</taxon>
    </lineage>
</organism>
<dbReference type="AlphaFoldDB" id="A0A4Z1B4F4"/>
<keyword evidence="2" id="KW-1185">Reference proteome</keyword>
<comment type="caution">
    <text evidence="1">The sequence shown here is derived from an EMBL/GenBank/DDBJ whole genome shotgun (WGS) entry which is preliminary data.</text>
</comment>
<gene>
    <name evidence="1" type="ORF">E4J94_16740</name>
</gene>
<evidence type="ECO:0000313" key="1">
    <source>
        <dbReference type="EMBL" id="TGN21957.1"/>
    </source>
</evidence>